<dbReference type="Pfam" id="PF00593">
    <property type="entry name" value="TonB_dep_Rec_b-barrel"/>
    <property type="match status" value="1"/>
</dbReference>
<dbReference type="PROSITE" id="PS52016">
    <property type="entry name" value="TONB_DEPENDENT_REC_3"/>
    <property type="match status" value="1"/>
</dbReference>
<evidence type="ECO:0000256" key="8">
    <source>
        <dbReference type="ARBA" id="ARBA00023136"/>
    </source>
</evidence>
<evidence type="ECO:0000256" key="7">
    <source>
        <dbReference type="ARBA" id="ARBA00023077"/>
    </source>
</evidence>
<dbReference type="InterPro" id="IPR012910">
    <property type="entry name" value="Plug_dom"/>
</dbReference>
<evidence type="ECO:0000313" key="16">
    <source>
        <dbReference type="EMBL" id="AWB67428.1"/>
    </source>
</evidence>
<dbReference type="CDD" id="cd01347">
    <property type="entry name" value="ligand_gated_channel"/>
    <property type="match status" value="1"/>
</dbReference>
<proteinExistence type="inferred from homology"/>
<comment type="subcellular location">
    <subcellularLocation>
        <location evidence="1 11">Cell outer membrane</location>
        <topology evidence="1 11">Multi-pass membrane protein</topology>
    </subcellularLocation>
</comment>
<dbReference type="RefSeq" id="WP_108603475.1">
    <property type="nucleotide sequence ID" value="NZ_CP026604.1"/>
</dbReference>
<feature type="domain" description="TonB-dependent receptor-like beta-barrel" evidence="14">
    <location>
        <begin position="291"/>
        <end position="668"/>
    </location>
</feature>
<keyword evidence="7 12" id="KW-0798">TonB box</keyword>
<protein>
    <submittedName>
        <fullName evidence="16">TonB-dependent receptor</fullName>
    </submittedName>
</protein>
<evidence type="ECO:0000256" key="12">
    <source>
        <dbReference type="RuleBase" id="RU003357"/>
    </source>
</evidence>
<organism evidence="16 17">
    <name type="scientific">Saccharobesus litoralis</name>
    <dbReference type="NCBI Taxonomy" id="2172099"/>
    <lineage>
        <taxon>Bacteria</taxon>
        <taxon>Pseudomonadati</taxon>
        <taxon>Pseudomonadota</taxon>
        <taxon>Gammaproteobacteria</taxon>
        <taxon>Alteromonadales</taxon>
        <taxon>Alteromonadaceae</taxon>
        <taxon>Saccharobesus</taxon>
    </lineage>
</organism>
<feature type="chain" id="PRO_5015539935" evidence="13">
    <location>
        <begin position="21"/>
        <end position="720"/>
    </location>
</feature>
<evidence type="ECO:0000256" key="4">
    <source>
        <dbReference type="ARBA" id="ARBA00022452"/>
    </source>
</evidence>
<keyword evidence="8 11" id="KW-0472">Membrane</keyword>
<dbReference type="InterPro" id="IPR039426">
    <property type="entry name" value="TonB-dep_rcpt-like"/>
</dbReference>
<keyword evidence="3 11" id="KW-0813">Transport</keyword>
<gene>
    <name evidence="16" type="ORF">C2869_13695</name>
</gene>
<comment type="similarity">
    <text evidence="2">Belongs to the TonB-dependent receptor family. Hemoglobin/haptoglobin binding protein subfamily.</text>
</comment>
<dbReference type="InterPro" id="IPR037066">
    <property type="entry name" value="Plug_dom_sf"/>
</dbReference>
<dbReference type="PANTHER" id="PTHR30069:SF29">
    <property type="entry name" value="HEMOGLOBIN AND HEMOGLOBIN-HAPTOGLOBIN-BINDING PROTEIN 1-RELATED"/>
    <property type="match status" value="1"/>
</dbReference>
<evidence type="ECO:0000256" key="9">
    <source>
        <dbReference type="ARBA" id="ARBA00023170"/>
    </source>
</evidence>
<dbReference type="AlphaFoldDB" id="A0A2S0VT81"/>
<evidence type="ECO:0000256" key="13">
    <source>
        <dbReference type="SAM" id="SignalP"/>
    </source>
</evidence>
<dbReference type="SUPFAM" id="SSF56935">
    <property type="entry name" value="Porins"/>
    <property type="match status" value="1"/>
</dbReference>
<evidence type="ECO:0000256" key="3">
    <source>
        <dbReference type="ARBA" id="ARBA00022448"/>
    </source>
</evidence>
<feature type="domain" description="TonB-dependent receptor plug" evidence="15">
    <location>
        <begin position="50"/>
        <end position="158"/>
    </location>
</feature>
<dbReference type="KEGG" id="cate:C2869_13695"/>
<name>A0A2S0VT81_9ALTE</name>
<dbReference type="EMBL" id="CP026604">
    <property type="protein sequence ID" value="AWB67428.1"/>
    <property type="molecule type" value="Genomic_DNA"/>
</dbReference>
<dbReference type="Proteomes" id="UP000244441">
    <property type="component" value="Chromosome"/>
</dbReference>
<keyword evidence="5 11" id="KW-0812">Transmembrane</keyword>
<dbReference type="InterPro" id="IPR000531">
    <property type="entry name" value="Beta-barrel_TonB"/>
</dbReference>
<evidence type="ECO:0000256" key="6">
    <source>
        <dbReference type="ARBA" id="ARBA00022729"/>
    </source>
</evidence>
<dbReference type="Gene3D" id="2.40.170.20">
    <property type="entry name" value="TonB-dependent receptor, beta-barrel domain"/>
    <property type="match status" value="1"/>
</dbReference>
<dbReference type="InterPro" id="IPR036942">
    <property type="entry name" value="Beta-barrel_TonB_sf"/>
</dbReference>
<keyword evidence="4 11" id="KW-1134">Transmembrane beta strand</keyword>
<dbReference type="Pfam" id="PF07715">
    <property type="entry name" value="Plug"/>
    <property type="match status" value="1"/>
</dbReference>
<reference evidence="16 17" key="1">
    <citation type="submission" date="2018-01" db="EMBL/GenBank/DDBJ databases">
        <title>Genome sequence of a Cantenovulum-like bacteria.</title>
        <authorList>
            <person name="Tan W.R."/>
            <person name="Lau N.-S."/>
            <person name="Go F."/>
            <person name="Amirul A.-A.A."/>
        </authorList>
    </citation>
    <scope>NUCLEOTIDE SEQUENCE [LARGE SCALE GENOMIC DNA]</scope>
    <source>
        <strain evidence="16 17">CCB-QB4</strain>
    </source>
</reference>
<evidence type="ECO:0000256" key="5">
    <source>
        <dbReference type="ARBA" id="ARBA00022692"/>
    </source>
</evidence>
<dbReference type="GO" id="GO:0044718">
    <property type="term" value="P:siderophore transmembrane transport"/>
    <property type="evidence" value="ECO:0007669"/>
    <property type="project" value="TreeGrafter"/>
</dbReference>
<keyword evidence="10 11" id="KW-0998">Cell outer membrane</keyword>
<feature type="signal peptide" evidence="13">
    <location>
        <begin position="1"/>
        <end position="20"/>
    </location>
</feature>
<sequence length="720" mass="79396">MKSRALTLAILLSNSNYVLADNDDLDEFGEFYGGDQFIEIATGLKTQIHKAPAVASVFTAEQIKAMGAIDIDDVLETVPGLHISRLSDAYQPIYTFRGVHSSYNSQVLMLINGVPITNIFTGNRNNIWGGMPVESIARIEIMRGPGSAVYGADAFAGVINIMTKSSQDIKSNEFSARAGSFNSTHGWMTVSDSIDDLSYSATFESHKTNGPDNIIESDAQSLLDALTSTLDVPTTNASLAPGKINLGAENTDIRLEVLYKDLKVRAGMQRRDNVGSGAGLAEALDPEAKLKSTRINFDINYHGKVDDELSFDTQLAFFKTSSEIKNQYTLYPAGSDSGFDSLGLANALGLPSGIRYPEAVRATPEVFEKHTRLNITGLYSGLTEHAIRFGAGYHLADLYKVKESKNFGIDGNGNPISAVGPLTDVSDTDAVFIRETERSNFYLFAQDVWAFAADWELTAGVRYDDYDDFGSTVNPRLAMVWATSLNLSTKLLYGKAFRAPSFTDLGAKGNPVALGNANLSPEEMETIELVVDYHADNGLGVVWNIYSYEWRDIIIYRPVADAIIPTKVAQNYGRQTAFGTEVEVNWKASDNIALRANIAYTQPENDLTGQNVPFIPEQQFYAQLDWKISNNLSFNLKNNYVSQRKRDKLDPRANIDDYWITDFKLSWSPAELPIELAMIGRNIFDVDAREPSINNNGSVNLPNDLPLAGRNLFGEIRFKF</sequence>
<evidence type="ECO:0000256" key="2">
    <source>
        <dbReference type="ARBA" id="ARBA00008143"/>
    </source>
</evidence>
<keyword evidence="17" id="KW-1185">Reference proteome</keyword>
<keyword evidence="6 13" id="KW-0732">Signal</keyword>
<dbReference type="GO" id="GO:0015344">
    <property type="term" value="F:siderophore uptake transmembrane transporter activity"/>
    <property type="evidence" value="ECO:0007669"/>
    <property type="project" value="TreeGrafter"/>
</dbReference>
<accession>A0A2S0VT81</accession>
<evidence type="ECO:0000256" key="10">
    <source>
        <dbReference type="ARBA" id="ARBA00023237"/>
    </source>
</evidence>
<evidence type="ECO:0000259" key="14">
    <source>
        <dbReference type="Pfam" id="PF00593"/>
    </source>
</evidence>
<dbReference type="PANTHER" id="PTHR30069">
    <property type="entry name" value="TONB-DEPENDENT OUTER MEMBRANE RECEPTOR"/>
    <property type="match status" value="1"/>
</dbReference>
<evidence type="ECO:0000256" key="1">
    <source>
        <dbReference type="ARBA" id="ARBA00004571"/>
    </source>
</evidence>
<dbReference type="OrthoDB" id="9764669at2"/>
<dbReference type="GO" id="GO:0009279">
    <property type="term" value="C:cell outer membrane"/>
    <property type="evidence" value="ECO:0007669"/>
    <property type="project" value="UniProtKB-SubCell"/>
</dbReference>
<evidence type="ECO:0000256" key="11">
    <source>
        <dbReference type="PROSITE-ProRule" id="PRU01360"/>
    </source>
</evidence>
<dbReference type="Gene3D" id="2.170.130.10">
    <property type="entry name" value="TonB-dependent receptor, plug domain"/>
    <property type="match status" value="1"/>
</dbReference>
<evidence type="ECO:0000313" key="17">
    <source>
        <dbReference type="Proteomes" id="UP000244441"/>
    </source>
</evidence>
<evidence type="ECO:0000259" key="15">
    <source>
        <dbReference type="Pfam" id="PF07715"/>
    </source>
</evidence>
<keyword evidence="9 16" id="KW-0675">Receptor</keyword>